<dbReference type="InterPro" id="IPR001242">
    <property type="entry name" value="Condensation_dom"/>
</dbReference>
<evidence type="ECO:0000313" key="8">
    <source>
        <dbReference type="Proteomes" id="UP001043456"/>
    </source>
</evidence>
<dbReference type="PANTHER" id="PTHR45527">
    <property type="entry name" value="NONRIBOSOMAL PEPTIDE SYNTHETASE"/>
    <property type="match status" value="1"/>
</dbReference>
<proteinExistence type="inferred from homology"/>
<accession>A0A9P3BAY4</accession>
<dbReference type="SUPFAM" id="SSF52777">
    <property type="entry name" value="CoA-dependent acyltransferases"/>
    <property type="match status" value="3"/>
</dbReference>
<organism evidence="7 8">
    <name type="scientific">Aspergillus pseudoviridinutans</name>
    <dbReference type="NCBI Taxonomy" id="1517512"/>
    <lineage>
        <taxon>Eukaryota</taxon>
        <taxon>Fungi</taxon>
        <taxon>Dikarya</taxon>
        <taxon>Ascomycota</taxon>
        <taxon>Pezizomycotina</taxon>
        <taxon>Eurotiomycetes</taxon>
        <taxon>Eurotiomycetidae</taxon>
        <taxon>Eurotiales</taxon>
        <taxon>Aspergillaceae</taxon>
        <taxon>Aspergillus</taxon>
        <taxon>Aspergillus subgen. Fumigati</taxon>
    </lineage>
</organism>
<dbReference type="Gene3D" id="3.40.50.12780">
    <property type="entry name" value="N-terminal domain of ligase-like"/>
    <property type="match status" value="1"/>
</dbReference>
<dbReference type="InterPro" id="IPR009081">
    <property type="entry name" value="PP-bd_ACP"/>
</dbReference>
<dbReference type="NCBIfam" id="TIGR01733">
    <property type="entry name" value="AA-adenyl-dom"/>
    <property type="match status" value="1"/>
</dbReference>
<evidence type="ECO:0000259" key="6">
    <source>
        <dbReference type="PROSITE" id="PS50075"/>
    </source>
</evidence>
<dbReference type="OrthoDB" id="416786at2759"/>
<dbReference type="InterPro" id="IPR000873">
    <property type="entry name" value="AMP-dep_synth/lig_dom"/>
</dbReference>
<evidence type="ECO:0000256" key="3">
    <source>
        <dbReference type="ARBA" id="ARBA00022598"/>
    </source>
</evidence>
<dbReference type="PANTHER" id="PTHR45527:SF1">
    <property type="entry name" value="FATTY ACID SYNTHASE"/>
    <property type="match status" value="1"/>
</dbReference>
<name>A0A9P3BAY4_9EURO</name>
<protein>
    <submittedName>
        <fullName evidence="7">Nonribosomal peptide synthase</fullName>
    </submittedName>
</protein>
<keyword evidence="2" id="KW-0597">Phosphoprotein</keyword>
<dbReference type="SUPFAM" id="SSF47336">
    <property type="entry name" value="ACP-like"/>
    <property type="match status" value="1"/>
</dbReference>
<evidence type="ECO:0000256" key="1">
    <source>
        <dbReference type="ARBA" id="ARBA00022450"/>
    </source>
</evidence>
<dbReference type="GO" id="GO:0005737">
    <property type="term" value="C:cytoplasm"/>
    <property type="evidence" value="ECO:0007669"/>
    <property type="project" value="TreeGrafter"/>
</dbReference>
<dbReference type="InterPro" id="IPR042099">
    <property type="entry name" value="ANL_N_sf"/>
</dbReference>
<dbReference type="Gene3D" id="3.30.300.30">
    <property type="match status" value="1"/>
</dbReference>
<gene>
    <name evidence="7" type="ORF">Asppvi_005489</name>
</gene>
<dbReference type="InterPro" id="IPR010071">
    <property type="entry name" value="AA_adenyl_dom"/>
</dbReference>
<dbReference type="RefSeq" id="XP_043157345.1">
    <property type="nucleotide sequence ID" value="XM_043301410.1"/>
</dbReference>
<dbReference type="Pfam" id="PF00550">
    <property type="entry name" value="PP-binding"/>
    <property type="match status" value="1"/>
</dbReference>
<evidence type="ECO:0000256" key="2">
    <source>
        <dbReference type="ARBA" id="ARBA00022553"/>
    </source>
</evidence>
<dbReference type="GO" id="GO:0043041">
    <property type="term" value="P:amino acid activation for nonribosomal peptide biosynthetic process"/>
    <property type="evidence" value="ECO:0007669"/>
    <property type="project" value="TreeGrafter"/>
</dbReference>
<dbReference type="SUPFAM" id="SSF56801">
    <property type="entry name" value="Acetyl-CoA synthetase-like"/>
    <property type="match status" value="1"/>
</dbReference>
<keyword evidence="4" id="KW-0677">Repeat</keyword>
<dbReference type="PROSITE" id="PS50075">
    <property type="entry name" value="CARRIER"/>
    <property type="match status" value="1"/>
</dbReference>
<keyword evidence="3" id="KW-0436">Ligase</keyword>
<dbReference type="Gene3D" id="3.30.559.10">
    <property type="entry name" value="Chloramphenicol acetyltransferase-like domain"/>
    <property type="match status" value="1"/>
</dbReference>
<sequence length="1314" mass="145829">MTSYWAGYLEGVESCHFPILNRQENGNLSHTDVIQRTLPIGMKLEGFSRAHNVTTRDMIFLAWALVLQSYTNSNEVCFGYIQSVRDIEGVGEITGPLVNVLPFRMSVMTDTTISRALQEIHAASLASLPHQKCLLSDIHRIVDVTDGSLFNTLVDVQWGHASRERSAMIVQTVNKEIPEYDLKLSAWIEGEETNMQLQYKTTLVSSQQATSVLATLETVLNSLMEDDQSALTSVGLCSDHDKALVWGWNELTPNGVEMCVHHLIAQSCAKQPDAPAICAWDGNLTYHQLDEISSRLAGHLQGRGVGPGIVVPLCFEKSRWTPVAMLAVIKTGAAFMLLDISHPLPRLKGLCDEVDCSVIVSGVDQMDLSTQLAADVIAFGDNQQPGEASYAEPTVEPGSPLYIIYTSGSTGKPKGIVIAHKAYSTEATALIKTGFLNCSARVAQFSSYAFDVSIMDHLTTLIAGACVCIPSETKLRDNMVEAINSLHASHAVLIPSISRLFPPHCKTSLVTLALAGESMTQTDLTRWVDRVRLFNMYGPAECCVIASIQTSFTANSDPRNIGHPCACVGWVVNALDVNQLMPLGAVGELLIEGPIVAQGYFKAPEKTAEAFIEPPPWLMNLRSKDAPSTPVYRTGDLVRMNWDGTLHYVGRRDTQVKLRGQRLELGEVEEKVRQSFDGLEDAVADVLTLPGARNQQLIAFVRGPGLGKIGSDLLATPMPSFYSRVSKAEARLRQEVPGFLVPSIFIPLTRIPRTASGKVYREGLRRALFAISPHALRRYTSPTEISKECPSTDAERHLQQVWAEVLHLPREVIGVNDHFFHLGGDSIDAMKAAALSLTGEVSVGVADIFAHPILRDLAAAAALVVQVPTQSGQAFSLASEEDAPALISTLSSQGLLPLGSQVVDLLPVTRMQRWFIDRDSLHYHNFHVHGPLDVGRLQAACNAMMTRYSTLRTVFFRRNGRLNQAILQNVPLPFVRYTTEQDLLPWAESLWREDRARFNLYDGLPVRFFLVSSSDLEHHVFSIRLSHTQYDGVSMPLLFRDLAATYNSNDVALPPTLAFADVIYQRASQPADTAFQFWREYLDGASMTIPFPAKNALEVQQKNHETLRHTQRISLPPICPGITMATLVKAAWGLCLANLKSSTDLTFGHTVNGRNMPLTHIDRALGPCLNYLPVRINLKRTWTVQDFLYHVQEQYVRTLQYDYLELRDIIRHCTDWPPETDFGCIVHHQNIQLVHELPLHDLLAVNYSVFTRLGLHKEILLVTEPYEDHMSIEVRANTQILSPEAGRQMARSLCEMIQTLAYSPDMLLAERLNF</sequence>
<dbReference type="Gene3D" id="1.10.1200.10">
    <property type="entry name" value="ACP-like"/>
    <property type="match status" value="1"/>
</dbReference>
<dbReference type="CDD" id="cd19542">
    <property type="entry name" value="CT_NRPS-like"/>
    <property type="match status" value="1"/>
</dbReference>
<evidence type="ECO:0000256" key="5">
    <source>
        <dbReference type="ARBA" id="ARBA00029454"/>
    </source>
</evidence>
<dbReference type="GO" id="GO:0044550">
    <property type="term" value="P:secondary metabolite biosynthetic process"/>
    <property type="evidence" value="ECO:0007669"/>
    <property type="project" value="TreeGrafter"/>
</dbReference>
<comment type="caution">
    <text evidence="7">The sequence shown here is derived from an EMBL/GenBank/DDBJ whole genome shotgun (WGS) entry which is preliminary data.</text>
</comment>
<dbReference type="CDD" id="cd05918">
    <property type="entry name" value="A_NRPS_SidN3_like"/>
    <property type="match status" value="1"/>
</dbReference>
<dbReference type="Pfam" id="PF00668">
    <property type="entry name" value="Condensation"/>
    <property type="match status" value="2"/>
</dbReference>
<evidence type="ECO:0000256" key="4">
    <source>
        <dbReference type="ARBA" id="ARBA00022737"/>
    </source>
</evidence>
<evidence type="ECO:0000313" key="7">
    <source>
        <dbReference type="EMBL" id="GIJ86599.1"/>
    </source>
</evidence>
<dbReference type="PROSITE" id="PS00455">
    <property type="entry name" value="AMP_BINDING"/>
    <property type="match status" value="1"/>
</dbReference>
<comment type="similarity">
    <text evidence="5">Belongs to the NRP synthetase family.</text>
</comment>
<dbReference type="InterPro" id="IPR036736">
    <property type="entry name" value="ACP-like_sf"/>
</dbReference>
<dbReference type="GeneID" id="67004100"/>
<dbReference type="InterPro" id="IPR045851">
    <property type="entry name" value="AMP-bd_C_sf"/>
</dbReference>
<dbReference type="Pfam" id="PF00501">
    <property type="entry name" value="AMP-binding"/>
    <property type="match status" value="1"/>
</dbReference>
<dbReference type="GO" id="GO:0016874">
    <property type="term" value="F:ligase activity"/>
    <property type="evidence" value="ECO:0007669"/>
    <property type="project" value="UniProtKB-KW"/>
</dbReference>
<dbReference type="Proteomes" id="UP001043456">
    <property type="component" value="Unassembled WGS sequence"/>
</dbReference>
<dbReference type="Gene3D" id="3.30.559.30">
    <property type="entry name" value="Nonribosomal peptide synthetase, condensation domain"/>
    <property type="match status" value="2"/>
</dbReference>
<dbReference type="EMBL" id="BHVY01000004">
    <property type="protein sequence ID" value="GIJ86599.1"/>
    <property type="molecule type" value="Genomic_DNA"/>
</dbReference>
<dbReference type="GO" id="GO:0031177">
    <property type="term" value="F:phosphopantetheine binding"/>
    <property type="evidence" value="ECO:0007669"/>
    <property type="project" value="TreeGrafter"/>
</dbReference>
<dbReference type="FunFam" id="1.10.1200.10:FF:000005">
    <property type="entry name" value="Nonribosomal peptide synthetase 1"/>
    <property type="match status" value="1"/>
</dbReference>
<dbReference type="InterPro" id="IPR020845">
    <property type="entry name" value="AMP-binding_CS"/>
</dbReference>
<dbReference type="InterPro" id="IPR023213">
    <property type="entry name" value="CAT-like_dom_sf"/>
</dbReference>
<keyword evidence="8" id="KW-1185">Reference proteome</keyword>
<feature type="domain" description="Carrier" evidence="6">
    <location>
        <begin position="789"/>
        <end position="865"/>
    </location>
</feature>
<dbReference type="FunFam" id="3.40.50.12780:FF:000014">
    <property type="entry name" value="Nonribosomal peptide synthetase 1"/>
    <property type="match status" value="1"/>
</dbReference>
<reference evidence="7 8" key="1">
    <citation type="submission" date="2018-10" db="EMBL/GenBank/DDBJ databases">
        <title>Pan-genome distribution and transcriptional activeness of fungal secondary metabolism genes in Aspergillus section Fumigati.</title>
        <authorList>
            <person name="Takahashi H."/>
            <person name="Umemura M."/>
            <person name="Ninomiya A."/>
            <person name="Kusuya Y."/>
            <person name="Urayama S."/>
            <person name="Shimizu M."/>
            <person name="Watanabe A."/>
            <person name="Kamei K."/>
            <person name="Yaguchi T."/>
            <person name="Hagiwara D."/>
        </authorList>
    </citation>
    <scope>NUCLEOTIDE SEQUENCE [LARGE SCALE GENOMIC DNA]</scope>
    <source>
        <strain evidence="7 8">IFM 55266</strain>
    </source>
</reference>
<keyword evidence="1" id="KW-0596">Phosphopantetheine</keyword>